<proteinExistence type="predicted"/>
<accession>A0ABU1J9T3</accession>
<evidence type="ECO:0000313" key="3">
    <source>
        <dbReference type="Proteomes" id="UP001185069"/>
    </source>
</evidence>
<name>A0ABU1J9T3_9MICC</name>
<keyword evidence="1" id="KW-0472">Membrane</keyword>
<feature type="transmembrane region" description="Helical" evidence="1">
    <location>
        <begin position="6"/>
        <end position="27"/>
    </location>
</feature>
<dbReference type="EMBL" id="JAVDQF010000001">
    <property type="protein sequence ID" value="MDR6268900.1"/>
    <property type="molecule type" value="Genomic_DNA"/>
</dbReference>
<reference evidence="2 3" key="1">
    <citation type="submission" date="2023-07" db="EMBL/GenBank/DDBJ databases">
        <title>Sequencing the genomes of 1000 actinobacteria strains.</title>
        <authorList>
            <person name="Klenk H.-P."/>
        </authorList>
    </citation>
    <scope>NUCLEOTIDE SEQUENCE [LARGE SCALE GENOMIC DNA]</scope>
    <source>
        <strain evidence="2 3">DSM 14555</strain>
    </source>
</reference>
<evidence type="ECO:0000313" key="2">
    <source>
        <dbReference type="EMBL" id="MDR6268900.1"/>
    </source>
</evidence>
<evidence type="ECO:0000256" key="1">
    <source>
        <dbReference type="SAM" id="Phobius"/>
    </source>
</evidence>
<keyword evidence="1" id="KW-1133">Transmembrane helix</keyword>
<keyword evidence="1" id="KW-0812">Transmembrane</keyword>
<sequence>MTPETWTAWAFGFAVGATLINAIWIITTPRNRK</sequence>
<gene>
    <name evidence="2" type="ORF">JOE69_001138</name>
</gene>
<dbReference type="Proteomes" id="UP001185069">
    <property type="component" value="Unassembled WGS sequence"/>
</dbReference>
<organism evidence="2 3">
    <name type="scientific">Arthrobacter russicus</name>
    <dbReference type="NCBI Taxonomy" id="172040"/>
    <lineage>
        <taxon>Bacteria</taxon>
        <taxon>Bacillati</taxon>
        <taxon>Actinomycetota</taxon>
        <taxon>Actinomycetes</taxon>
        <taxon>Micrococcales</taxon>
        <taxon>Micrococcaceae</taxon>
        <taxon>Arthrobacter</taxon>
    </lineage>
</organism>
<comment type="caution">
    <text evidence="2">The sequence shown here is derived from an EMBL/GenBank/DDBJ whole genome shotgun (WGS) entry which is preliminary data.</text>
</comment>
<keyword evidence="3" id="KW-1185">Reference proteome</keyword>
<protein>
    <submittedName>
        <fullName evidence="2">Uncharacterized protein</fullName>
    </submittedName>
</protein>